<dbReference type="Gene3D" id="2.60.120.1440">
    <property type="match status" value="1"/>
</dbReference>
<dbReference type="InterPro" id="IPR012373">
    <property type="entry name" value="Ferrdict_sens_TM"/>
</dbReference>
<dbReference type="Pfam" id="PF04773">
    <property type="entry name" value="FecR"/>
    <property type="match status" value="1"/>
</dbReference>
<evidence type="ECO:0000313" key="5">
    <source>
        <dbReference type="Proteomes" id="UP001485459"/>
    </source>
</evidence>
<proteinExistence type="predicted"/>
<sequence>MPGQQREELAYYQQLIRKLMEGTITEAEREQLEDWYNTGMEDPVQIPASFVPGEAEHEARLLARIRDKAGISTGTRVVPWRRHTWRAAAVIFLIGGAATFFILNQRNPAKPAAQPATMAQDVKAPRSSRATITLGDGSQLVLDSLANGATTTQSNTQIIKLDGGEIAYNGSASENSAPVFNTLNNPRGSQVVSITLSDGTRVWLNAGSSLTYPVVFHGRQRNVELKGEGYFEVAKKNGQRFVVTARGTQTEVLGTHFNINAYTEESATTITLLEGAVQLHLSGNTHPLRPGEQASVTPAGNITTTRPDLDQVMAWKKGDFYFTGTDIETVMRQAARWYDLEVEYRGKVTGTLSGDVSRSVNASELFQMLELTGRVSFEIEGRKVIVIPK</sequence>
<gene>
    <name evidence="4" type="ORF">WJU16_02640</name>
</gene>
<dbReference type="EMBL" id="CP149822">
    <property type="protein sequence ID" value="WZN41932.1"/>
    <property type="molecule type" value="Genomic_DNA"/>
</dbReference>
<dbReference type="Pfam" id="PF16344">
    <property type="entry name" value="FecR_C"/>
    <property type="match status" value="1"/>
</dbReference>
<keyword evidence="5" id="KW-1185">Reference proteome</keyword>
<organism evidence="4 5">
    <name type="scientific">Chitinophaga pollutisoli</name>
    <dbReference type="NCBI Taxonomy" id="3133966"/>
    <lineage>
        <taxon>Bacteria</taxon>
        <taxon>Pseudomonadati</taxon>
        <taxon>Bacteroidota</taxon>
        <taxon>Chitinophagia</taxon>
        <taxon>Chitinophagales</taxon>
        <taxon>Chitinophagaceae</taxon>
        <taxon>Chitinophaga</taxon>
    </lineage>
</organism>
<keyword evidence="1" id="KW-1133">Transmembrane helix</keyword>
<evidence type="ECO:0000256" key="1">
    <source>
        <dbReference type="SAM" id="Phobius"/>
    </source>
</evidence>
<protein>
    <submittedName>
        <fullName evidence="4">FecR domain-containing protein</fullName>
    </submittedName>
</protein>
<feature type="domain" description="FecR protein" evidence="2">
    <location>
        <begin position="191"/>
        <end position="278"/>
    </location>
</feature>
<keyword evidence="1" id="KW-0472">Membrane</keyword>
<dbReference type="Proteomes" id="UP001485459">
    <property type="component" value="Chromosome"/>
</dbReference>
<accession>A0ABZ2YRI3</accession>
<name>A0ABZ2YRI3_9BACT</name>
<reference evidence="5" key="1">
    <citation type="submission" date="2024-03" db="EMBL/GenBank/DDBJ databases">
        <title>Chitinophaga horti sp. nov., isolated from garden soil.</title>
        <authorList>
            <person name="Lee D.S."/>
            <person name="Han D.M."/>
            <person name="Baek J.H."/>
            <person name="Choi D.G."/>
            <person name="Jeon J.H."/>
            <person name="Jeon C.O."/>
        </authorList>
    </citation>
    <scope>NUCLEOTIDE SEQUENCE [LARGE SCALE GENOMIC DNA]</scope>
    <source>
        <strain evidence="5">GPA1</strain>
    </source>
</reference>
<dbReference type="InterPro" id="IPR032508">
    <property type="entry name" value="FecR_C"/>
</dbReference>
<dbReference type="PANTHER" id="PTHR30273">
    <property type="entry name" value="PERIPLASMIC SIGNAL SENSOR AND SIGMA FACTOR ACTIVATOR FECR-RELATED"/>
    <property type="match status" value="1"/>
</dbReference>
<feature type="transmembrane region" description="Helical" evidence="1">
    <location>
        <begin position="85"/>
        <end position="103"/>
    </location>
</feature>
<dbReference type="PANTHER" id="PTHR30273:SF2">
    <property type="entry name" value="PROTEIN FECR"/>
    <property type="match status" value="1"/>
</dbReference>
<evidence type="ECO:0000313" key="4">
    <source>
        <dbReference type="EMBL" id="WZN41932.1"/>
    </source>
</evidence>
<dbReference type="RefSeq" id="WP_341836775.1">
    <property type="nucleotide sequence ID" value="NZ_CP149822.1"/>
</dbReference>
<keyword evidence="1" id="KW-0812">Transmembrane</keyword>
<dbReference type="InterPro" id="IPR006860">
    <property type="entry name" value="FecR"/>
</dbReference>
<evidence type="ECO:0000259" key="2">
    <source>
        <dbReference type="Pfam" id="PF04773"/>
    </source>
</evidence>
<feature type="domain" description="Protein FecR C-terminal" evidence="3">
    <location>
        <begin position="319"/>
        <end position="386"/>
    </location>
</feature>
<dbReference type="Gene3D" id="3.55.50.30">
    <property type="match status" value="1"/>
</dbReference>
<evidence type="ECO:0000259" key="3">
    <source>
        <dbReference type="Pfam" id="PF16344"/>
    </source>
</evidence>